<feature type="domain" description="Carbohydrate kinase FGGY N-terminal" evidence="7">
    <location>
        <begin position="6"/>
        <end position="246"/>
    </location>
</feature>
<dbReference type="Pfam" id="PF02782">
    <property type="entry name" value="FGGY_C"/>
    <property type="match status" value="1"/>
</dbReference>
<reference evidence="9 10" key="1">
    <citation type="journal article" date="2021" name="ISME Commun">
        <title>Automated analysis of genomic sequences facilitates high-throughput and comprehensive description of bacteria.</title>
        <authorList>
            <person name="Hitch T.C.A."/>
        </authorList>
    </citation>
    <scope>NUCLEOTIDE SEQUENCE [LARGE SCALE GENOMIC DNA]</scope>
    <source>
        <strain evidence="9 10">Sanger_04</strain>
    </source>
</reference>
<dbReference type="Gene3D" id="3.30.420.40">
    <property type="match status" value="2"/>
</dbReference>
<comment type="similarity">
    <text evidence="1 6">Belongs to the FGGY kinase family.</text>
</comment>
<dbReference type="SUPFAM" id="SSF53067">
    <property type="entry name" value="Actin-like ATPase domain"/>
    <property type="match status" value="2"/>
</dbReference>
<evidence type="ECO:0000256" key="4">
    <source>
        <dbReference type="ARBA" id="ARBA00022777"/>
    </source>
</evidence>
<keyword evidence="4 6" id="KW-0418">Kinase</keyword>
<dbReference type="GO" id="GO:0004856">
    <property type="term" value="F:D-xylulokinase activity"/>
    <property type="evidence" value="ECO:0007669"/>
    <property type="project" value="UniProtKB-EC"/>
</dbReference>
<dbReference type="PIRSF" id="PIRSF000538">
    <property type="entry name" value="GlpK"/>
    <property type="match status" value="1"/>
</dbReference>
<dbReference type="Pfam" id="PF00370">
    <property type="entry name" value="FGGY_N"/>
    <property type="match status" value="1"/>
</dbReference>
<organism evidence="9 10">
    <name type="scientific">Laedolimicola ammoniilytica</name>
    <dbReference type="NCBI Taxonomy" id="2981771"/>
    <lineage>
        <taxon>Bacteria</taxon>
        <taxon>Bacillati</taxon>
        <taxon>Bacillota</taxon>
        <taxon>Clostridia</taxon>
        <taxon>Lachnospirales</taxon>
        <taxon>Lachnospiraceae</taxon>
        <taxon>Laedolimicola</taxon>
    </lineage>
</organism>
<keyword evidence="5 6" id="KW-0067">ATP-binding</keyword>
<evidence type="ECO:0000259" key="7">
    <source>
        <dbReference type="Pfam" id="PF00370"/>
    </source>
</evidence>
<evidence type="ECO:0000256" key="2">
    <source>
        <dbReference type="ARBA" id="ARBA00022679"/>
    </source>
</evidence>
<proteinExistence type="inferred from homology"/>
<dbReference type="InterPro" id="IPR006000">
    <property type="entry name" value="Xylulokinase"/>
</dbReference>
<dbReference type="InterPro" id="IPR043129">
    <property type="entry name" value="ATPase_NBD"/>
</dbReference>
<dbReference type="PANTHER" id="PTHR43095:SF5">
    <property type="entry name" value="XYLULOSE KINASE"/>
    <property type="match status" value="1"/>
</dbReference>
<dbReference type="InterPro" id="IPR018485">
    <property type="entry name" value="FGGY_C"/>
</dbReference>
<feature type="domain" description="Carbohydrate kinase FGGY C-terminal" evidence="8">
    <location>
        <begin position="256"/>
        <end position="440"/>
    </location>
</feature>
<dbReference type="InterPro" id="IPR000577">
    <property type="entry name" value="Carb_kinase_FGGY"/>
</dbReference>
<comment type="catalytic activity">
    <reaction evidence="6">
        <text>D-xylulose + ATP = D-xylulose 5-phosphate + ADP + H(+)</text>
        <dbReference type="Rhea" id="RHEA:10964"/>
        <dbReference type="ChEBI" id="CHEBI:15378"/>
        <dbReference type="ChEBI" id="CHEBI:17140"/>
        <dbReference type="ChEBI" id="CHEBI:30616"/>
        <dbReference type="ChEBI" id="CHEBI:57737"/>
        <dbReference type="ChEBI" id="CHEBI:456216"/>
        <dbReference type="EC" id="2.7.1.17"/>
    </reaction>
</comment>
<dbReference type="EC" id="2.7.1.17" evidence="6"/>
<comment type="caution">
    <text evidence="9">The sequence shown here is derived from an EMBL/GenBank/DDBJ whole genome shotgun (WGS) entry which is preliminary data.</text>
</comment>
<dbReference type="NCBIfam" id="TIGR01312">
    <property type="entry name" value="XylB"/>
    <property type="match status" value="1"/>
</dbReference>
<name>A0ABT2RYG4_9FIRM</name>
<evidence type="ECO:0000256" key="1">
    <source>
        <dbReference type="ARBA" id="ARBA00009156"/>
    </source>
</evidence>
<accession>A0ABT2RYG4</accession>
<evidence type="ECO:0000259" key="8">
    <source>
        <dbReference type="Pfam" id="PF02782"/>
    </source>
</evidence>
<evidence type="ECO:0000256" key="6">
    <source>
        <dbReference type="RuleBase" id="RU364073"/>
    </source>
</evidence>
<evidence type="ECO:0000313" key="9">
    <source>
        <dbReference type="EMBL" id="MCU6697341.1"/>
    </source>
</evidence>
<keyword evidence="6" id="KW-0859">Xylose metabolism</keyword>
<dbReference type="CDD" id="cd07805">
    <property type="entry name" value="ASKHA_NBD_FGGY_CvXK-like"/>
    <property type="match status" value="1"/>
</dbReference>
<dbReference type="InterPro" id="IPR050406">
    <property type="entry name" value="FGGY_Carb_Kinase"/>
</dbReference>
<evidence type="ECO:0000256" key="3">
    <source>
        <dbReference type="ARBA" id="ARBA00022741"/>
    </source>
</evidence>
<gene>
    <name evidence="6 9" type="primary">xylB</name>
    <name evidence="9" type="ORF">OCV63_10585</name>
</gene>
<dbReference type="InterPro" id="IPR018484">
    <property type="entry name" value="FGGY_N"/>
</dbReference>
<dbReference type="RefSeq" id="WP_158363771.1">
    <property type="nucleotide sequence ID" value="NZ_JAOQKC010000013.1"/>
</dbReference>
<evidence type="ECO:0000313" key="10">
    <source>
        <dbReference type="Proteomes" id="UP001652461"/>
    </source>
</evidence>
<evidence type="ECO:0000256" key="5">
    <source>
        <dbReference type="ARBA" id="ARBA00022840"/>
    </source>
</evidence>
<dbReference type="Proteomes" id="UP001652461">
    <property type="component" value="Unassembled WGS sequence"/>
</dbReference>
<keyword evidence="2 6" id="KW-0808">Transferase</keyword>
<sequence>MEQFLIAHDLGTSGDKATLFTTEGRQVRSYTASYDVHFFHGNYAEQDPENWWDAVCEATKAVLDGEDASRVAAMSFSAQMQGCLPVDKNGRPLRDSMIWADMRAVKEAKQLEDAIGADRIYQITGHRIAASYSIEKLMWLKANEPEVYEKTYKMLQAKDYIIQRATGEFVTDYSDASGTQALDLRKLEWSDEILNAAGIDKEKLPTLKRSIDVAGYIQDRVAGEIGLHAGTPVVCGGGDGPVSAVGAACIKDGEFYLTYGTSAWIGGTTTEPFIDPDKTVFCFAHVIPGKYMPCGTMQAAGSSYAYIRRALCDDMPYDEMNKLIEKSPAGAQNLIFLPYMLGERSPRWNPDTSAAFLGIKPEHEKKDYVRAVIEGIAMNMELILKAYRKQAKIEQMNLTGGGAKGEVVTQILADVLNVKFDMPDCVEAATSIGAAVIAGVGVGVFDSFDEIKRFLKFEKHVEPKKENQKVYEELKPVFDEAYHCLVPLYEKLAKL</sequence>
<keyword evidence="6" id="KW-0119">Carbohydrate metabolism</keyword>
<dbReference type="PANTHER" id="PTHR43095">
    <property type="entry name" value="SUGAR KINASE"/>
    <property type="match status" value="1"/>
</dbReference>
<protein>
    <recommendedName>
        <fullName evidence="6">Xylulose kinase</fullName>
        <shortName evidence="6">Xylulokinase</shortName>
        <ecNumber evidence="6">2.7.1.17</ecNumber>
    </recommendedName>
</protein>
<keyword evidence="3 6" id="KW-0547">Nucleotide-binding</keyword>
<keyword evidence="10" id="KW-1185">Reference proteome</keyword>
<dbReference type="EMBL" id="JAOQKC010000013">
    <property type="protein sequence ID" value="MCU6697341.1"/>
    <property type="molecule type" value="Genomic_DNA"/>
</dbReference>